<dbReference type="GO" id="GO:0016020">
    <property type="term" value="C:membrane"/>
    <property type="evidence" value="ECO:0007669"/>
    <property type="project" value="TreeGrafter"/>
</dbReference>
<proteinExistence type="predicted"/>
<dbReference type="PANTHER" id="PTHR43798:SF31">
    <property type="entry name" value="AB HYDROLASE SUPERFAMILY PROTEIN YCLE"/>
    <property type="match status" value="1"/>
</dbReference>
<feature type="chain" id="PRO_5002210338" description="AB hydrolase-1 domain-containing protein" evidence="2">
    <location>
        <begin position="20"/>
        <end position="291"/>
    </location>
</feature>
<feature type="domain" description="AB hydrolase-1" evidence="3">
    <location>
        <begin position="39"/>
        <end position="281"/>
    </location>
</feature>
<dbReference type="InterPro" id="IPR050266">
    <property type="entry name" value="AB_hydrolase_sf"/>
</dbReference>
<evidence type="ECO:0000313" key="4">
    <source>
        <dbReference type="EMBL" id="KIO78489.1"/>
    </source>
</evidence>
<dbReference type="PANTHER" id="PTHR43798">
    <property type="entry name" value="MONOACYLGLYCEROL LIPASE"/>
    <property type="match status" value="1"/>
</dbReference>
<name>A0A0D0G116_9SPHI</name>
<dbReference type="RefSeq" id="WP_041878382.1">
    <property type="nucleotide sequence ID" value="NZ_CP157278.1"/>
</dbReference>
<dbReference type="InterPro" id="IPR000073">
    <property type="entry name" value="AB_hydrolase_1"/>
</dbReference>
<keyword evidence="5" id="KW-1185">Reference proteome</keyword>
<evidence type="ECO:0000313" key="5">
    <source>
        <dbReference type="Proteomes" id="UP000032049"/>
    </source>
</evidence>
<dbReference type="InterPro" id="IPR029058">
    <property type="entry name" value="AB_hydrolase_fold"/>
</dbReference>
<comment type="caution">
    <text evidence="4">The sequence shown here is derived from an EMBL/GenBank/DDBJ whole genome shotgun (WGS) entry which is preliminary data.</text>
</comment>
<organism evidence="4 5">
    <name type="scientific">Pedobacter lusitanus</name>
    <dbReference type="NCBI Taxonomy" id="1503925"/>
    <lineage>
        <taxon>Bacteria</taxon>
        <taxon>Pseudomonadati</taxon>
        <taxon>Bacteroidota</taxon>
        <taxon>Sphingobacteriia</taxon>
        <taxon>Sphingobacteriales</taxon>
        <taxon>Sphingobacteriaceae</taxon>
        <taxon>Pedobacter</taxon>
    </lineage>
</organism>
<dbReference type="STRING" id="1503925.TH53_03560"/>
<evidence type="ECO:0000256" key="2">
    <source>
        <dbReference type="SAM" id="SignalP"/>
    </source>
</evidence>
<dbReference type="OrthoDB" id="7172093at2"/>
<feature type="signal peptide" evidence="2">
    <location>
        <begin position="1"/>
        <end position="19"/>
    </location>
</feature>
<dbReference type="EMBL" id="JXRA01000013">
    <property type="protein sequence ID" value="KIO78489.1"/>
    <property type="molecule type" value="Genomic_DNA"/>
</dbReference>
<evidence type="ECO:0000259" key="3">
    <source>
        <dbReference type="Pfam" id="PF12697"/>
    </source>
</evidence>
<dbReference type="Pfam" id="PF12697">
    <property type="entry name" value="Abhydrolase_6"/>
    <property type="match status" value="1"/>
</dbReference>
<gene>
    <name evidence="4" type="ORF">TH53_03560</name>
</gene>
<accession>A0A0D0G116</accession>
<evidence type="ECO:0000256" key="1">
    <source>
        <dbReference type="ARBA" id="ARBA00022801"/>
    </source>
</evidence>
<keyword evidence="2" id="KW-0732">Signal</keyword>
<dbReference type="Proteomes" id="UP000032049">
    <property type="component" value="Unassembled WGS sequence"/>
</dbReference>
<keyword evidence="1" id="KW-0378">Hydrolase</keyword>
<dbReference type="GO" id="GO:0016787">
    <property type="term" value="F:hydrolase activity"/>
    <property type="evidence" value="ECO:0007669"/>
    <property type="project" value="UniProtKB-KW"/>
</dbReference>
<protein>
    <recommendedName>
        <fullName evidence="3">AB hydrolase-1 domain-containing protein</fullName>
    </recommendedName>
</protein>
<dbReference type="AlphaFoldDB" id="A0A0D0G116"/>
<sequence>MKTLTNLFALLLISASLFAKDPATKAFEVTITGKGQPMLFIPGATCSGEEWKETVARYGKDHECHVFTLAGYAGVAPIDTQAYLDTYKTEIISYINDKKLNKVILVGHSIGGFLSLCIAAELKDHLQKVIVVDALPFYAAVFNPNAKAGFDEAKAKSRLANFDRMDEGKLKASQIMIASSLCADSTRWEMIAAWGAKSDHKTMAWTMTEMLGNDMRQHIASIRVPVLVMAAFKPRPDYPAFTKEYALSLYAAQYEQCKSCTVHVTPAAKHFIMYDAPEWYYQEIDTFIKGV</sequence>
<dbReference type="SUPFAM" id="SSF53474">
    <property type="entry name" value="alpha/beta-Hydrolases"/>
    <property type="match status" value="1"/>
</dbReference>
<reference evidence="4 5" key="1">
    <citation type="submission" date="2015-01" db="EMBL/GenBank/DDBJ databases">
        <title>Draft genome sequence of Pedobacter sp. NL19 isolated from sludge of an effluent treatment pond in an abandoned uranium mine.</title>
        <authorList>
            <person name="Santos T."/>
            <person name="Caetano T."/>
            <person name="Covas C."/>
            <person name="Cruz A."/>
            <person name="Mendo S."/>
        </authorList>
    </citation>
    <scope>NUCLEOTIDE SEQUENCE [LARGE SCALE GENOMIC DNA]</scope>
    <source>
        <strain evidence="4 5">NL19</strain>
    </source>
</reference>
<dbReference type="Gene3D" id="3.40.50.1820">
    <property type="entry name" value="alpha/beta hydrolase"/>
    <property type="match status" value="1"/>
</dbReference>